<dbReference type="GeneTree" id="ENSGT00940000164916"/>
<dbReference type="Pfam" id="PF00248">
    <property type="entry name" value="Aldo_ket_red"/>
    <property type="match status" value="1"/>
</dbReference>
<dbReference type="Gene3D" id="3.20.20.100">
    <property type="entry name" value="NADP-dependent oxidoreductase domain"/>
    <property type="match status" value="1"/>
</dbReference>
<dbReference type="PANTHER" id="PTHR43827">
    <property type="entry name" value="2,5-DIKETO-D-GLUCONIC ACID REDUCTASE"/>
    <property type="match status" value="1"/>
</dbReference>
<evidence type="ECO:0000313" key="4">
    <source>
        <dbReference type="Proteomes" id="UP000694546"/>
    </source>
</evidence>
<feature type="domain" description="NADP-dependent oxidoreductase" evidence="2">
    <location>
        <begin position="19"/>
        <end position="212"/>
    </location>
</feature>
<sequence length="314" mass="34050">MSSTSSVVLNTGVSMPLVGFGTYKLCGSEEVYIAVDAALQAGYRAFDTAAVYRNEADLGRALRDLLPKHGLTREDIFITSKLGPKDQGERAMEAALYSVSELGMDYIDLYLIHWPGTQGVAVGDPCNQGNRAGSWVALEELHAQGKLRAIGVSNYTPAHMKTLLQSCRTPPALLQVEFHPRLCQTELRRVCEEQGVCFQAYSSLGKGELVKHPVVMEVAKGCERTPAQVRTRTPAQVRTHTHLHRYTNCGILLCSLPPRATWLREPRMSGGAGYLSPASPPVPQVLCISLIGNGRVATSLSCPAQVCTCTHANT</sequence>
<dbReference type="CDD" id="cd19136">
    <property type="entry name" value="AKR_DrGR-like"/>
    <property type="match status" value="1"/>
</dbReference>
<organism evidence="3 4">
    <name type="scientific">Gadus morhua</name>
    <name type="common">Atlantic cod</name>
    <dbReference type="NCBI Taxonomy" id="8049"/>
    <lineage>
        <taxon>Eukaryota</taxon>
        <taxon>Metazoa</taxon>
        <taxon>Chordata</taxon>
        <taxon>Craniata</taxon>
        <taxon>Vertebrata</taxon>
        <taxon>Euteleostomi</taxon>
        <taxon>Actinopterygii</taxon>
        <taxon>Neopterygii</taxon>
        <taxon>Teleostei</taxon>
        <taxon>Neoteleostei</taxon>
        <taxon>Acanthomorphata</taxon>
        <taxon>Zeiogadaria</taxon>
        <taxon>Gadariae</taxon>
        <taxon>Gadiformes</taxon>
        <taxon>Gadoidei</taxon>
        <taxon>Gadidae</taxon>
        <taxon>Gadus</taxon>
    </lineage>
</organism>
<dbReference type="PROSITE" id="PS00798">
    <property type="entry name" value="ALDOKETO_REDUCTASE_1"/>
    <property type="match status" value="1"/>
</dbReference>
<keyword evidence="4" id="KW-1185">Reference proteome</keyword>
<evidence type="ECO:0000256" key="1">
    <source>
        <dbReference type="ARBA" id="ARBA00007905"/>
    </source>
</evidence>
<dbReference type="InterPro" id="IPR020471">
    <property type="entry name" value="AKR"/>
</dbReference>
<dbReference type="GO" id="GO:0016491">
    <property type="term" value="F:oxidoreductase activity"/>
    <property type="evidence" value="ECO:0007669"/>
    <property type="project" value="InterPro"/>
</dbReference>
<dbReference type="AlphaFoldDB" id="A0A8C5A047"/>
<comment type="similarity">
    <text evidence="1">Belongs to the aldo/keto reductase family.</text>
</comment>
<name>A0A8C5A047_GADMO</name>
<evidence type="ECO:0000313" key="3">
    <source>
        <dbReference type="Ensembl" id="ENSGMOP00000024783.1"/>
    </source>
</evidence>
<gene>
    <name evidence="3" type="primary">LOC115529357</name>
</gene>
<dbReference type="PRINTS" id="PR00069">
    <property type="entry name" value="ALDKETRDTASE"/>
</dbReference>
<dbReference type="InterPro" id="IPR018170">
    <property type="entry name" value="Aldo/ket_reductase_CS"/>
</dbReference>
<dbReference type="Ensembl" id="ENSGMOT00000034348.1">
    <property type="protein sequence ID" value="ENSGMOP00000024783.1"/>
    <property type="gene ID" value="ENSGMOG00000019445.2"/>
</dbReference>
<dbReference type="InterPro" id="IPR023210">
    <property type="entry name" value="NADP_OxRdtase_dom"/>
</dbReference>
<reference evidence="3" key="1">
    <citation type="submission" date="2025-08" db="UniProtKB">
        <authorList>
            <consortium name="Ensembl"/>
        </authorList>
    </citation>
    <scope>IDENTIFICATION</scope>
</reference>
<evidence type="ECO:0000259" key="2">
    <source>
        <dbReference type="Pfam" id="PF00248"/>
    </source>
</evidence>
<proteinExistence type="inferred from homology"/>
<dbReference type="Proteomes" id="UP000694546">
    <property type="component" value="Chromosome 17"/>
</dbReference>
<dbReference type="InterPro" id="IPR036812">
    <property type="entry name" value="NAD(P)_OxRdtase_dom_sf"/>
</dbReference>
<reference evidence="3" key="2">
    <citation type="submission" date="2025-09" db="UniProtKB">
        <authorList>
            <consortium name="Ensembl"/>
        </authorList>
    </citation>
    <scope>IDENTIFICATION</scope>
</reference>
<accession>A0A8C5A047</accession>
<dbReference type="SUPFAM" id="SSF51430">
    <property type="entry name" value="NAD(P)-linked oxidoreductase"/>
    <property type="match status" value="1"/>
</dbReference>
<protein>
    <submittedName>
        <fullName evidence="3">Uncharacterized oxidoreductase YtbE-like</fullName>
    </submittedName>
</protein>
<dbReference type="PANTHER" id="PTHR43827:SF11">
    <property type="entry name" value="GLYOXAL REDUCTASE-LIKE"/>
    <property type="match status" value="1"/>
</dbReference>